<protein>
    <recommendedName>
        <fullName evidence="3 4">Protein GrpE</fullName>
    </recommendedName>
    <alternativeName>
        <fullName evidence="3">HSP-70 cofactor</fullName>
    </alternativeName>
</protein>
<dbReference type="Pfam" id="PF01025">
    <property type="entry name" value="GrpE"/>
    <property type="match status" value="1"/>
</dbReference>
<comment type="function">
    <text evidence="3 4">Participates actively in the response to hyperosmotic and heat shock by preventing the aggregation of stress-denatured proteins, in association with DnaK and GrpE. It is the nucleotide exchange factor for DnaK and may function as a thermosensor. Unfolded proteins bind initially to DnaJ; upon interaction with the DnaJ-bound protein, DnaK hydrolyzes its bound ATP, resulting in the formation of a stable complex. GrpE releases ADP from DnaK; ATP binding to DnaK triggers the release of the substrate protein, thus completing the reaction cycle. Several rounds of ATP-dependent interactions between DnaJ, DnaK and GrpE are required for fully efficient folding.</text>
</comment>
<dbReference type="EMBL" id="JAZHOV010000006">
    <property type="protein sequence ID" value="MEF2255861.1"/>
    <property type="molecule type" value="Genomic_DNA"/>
</dbReference>
<sequence length="214" mass="22540">MARKDDEEPTPSEKDSGVGPDGAPDSASADDGYAAASEDSSSGAAGAGQDELTVDDILGAAQSADAAAAEDVVLADLESALLTDLKRLQAEYANYRRRTEEQREIEIERAKGAVAKGFIPVLDDLDRAEKHGDLEEGTPFAAIAEKIRSVAERLGVSSYGEAGEVFDPQQHEAIFQQPTPGATETTILEVVEVGYRLGSIELRPAKVVVAVPAE</sequence>
<feature type="region of interest" description="Disordered" evidence="7">
    <location>
        <begin position="1"/>
        <end position="48"/>
    </location>
</feature>
<evidence type="ECO:0000256" key="3">
    <source>
        <dbReference type="HAMAP-Rule" id="MF_01151"/>
    </source>
</evidence>
<dbReference type="SUPFAM" id="SSF58014">
    <property type="entry name" value="Coiled-coil domain of nucleotide exchange factor GrpE"/>
    <property type="match status" value="1"/>
</dbReference>
<dbReference type="Proteomes" id="UP001351900">
    <property type="component" value="Unassembled WGS sequence"/>
</dbReference>
<dbReference type="SUPFAM" id="SSF51064">
    <property type="entry name" value="Head domain of nucleotide exchange factor GrpE"/>
    <property type="match status" value="1"/>
</dbReference>
<dbReference type="Gene3D" id="2.30.22.10">
    <property type="entry name" value="Head domain of nucleotide exchange factor GrpE"/>
    <property type="match status" value="1"/>
</dbReference>
<gene>
    <name evidence="3" type="primary">grpE</name>
    <name evidence="8" type="ORF">V2V91_12055</name>
</gene>
<reference evidence="8 9" key="1">
    <citation type="submission" date="2024-01" db="EMBL/GenBank/DDBJ databases">
        <title>the genome sequence of strain Microbacterium schleiferi NBRC 15075.</title>
        <authorList>
            <person name="Ding Y."/>
            <person name="Zhang G."/>
        </authorList>
    </citation>
    <scope>NUCLEOTIDE SEQUENCE [LARGE SCALE GENOMIC DNA]</scope>
    <source>
        <strain evidence="8 9">NBRC 15075</strain>
    </source>
</reference>
<accession>A0ABU7V855</accession>
<dbReference type="PANTHER" id="PTHR21237">
    <property type="entry name" value="GRPE PROTEIN"/>
    <property type="match status" value="1"/>
</dbReference>
<keyword evidence="9" id="KW-1185">Reference proteome</keyword>
<feature type="compositionally biased region" description="Low complexity" evidence="7">
    <location>
        <begin position="21"/>
        <end position="48"/>
    </location>
</feature>
<keyword evidence="6" id="KW-0175">Coiled coil</keyword>
<evidence type="ECO:0000256" key="6">
    <source>
        <dbReference type="SAM" id="Coils"/>
    </source>
</evidence>
<evidence type="ECO:0000256" key="4">
    <source>
        <dbReference type="RuleBase" id="RU000639"/>
    </source>
</evidence>
<dbReference type="HAMAP" id="MF_01151">
    <property type="entry name" value="GrpE"/>
    <property type="match status" value="1"/>
</dbReference>
<dbReference type="PRINTS" id="PR00773">
    <property type="entry name" value="GRPEPROTEIN"/>
</dbReference>
<proteinExistence type="inferred from homology"/>
<dbReference type="InterPro" id="IPR009012">
    <property type="entry name" value="GrpE_head"/>
</dbReference>
<comment type="subcellular location">
    <subcellularLocation>
        <location evidence="3">Cytoplasm</location>
    </subcellularLocation>
</comment>
<evidence type="ECO:0000256" key="7">
    <source>
        <dbReference type="SAM" id="MobiDB-lite"/>
    </source>
</evidence>
<comment type="subunit">
    <text evidence="3">Homodimer.</text>
</comment>
<dbReference type="InterPro" id="IPR013805">
    <property type="entry name" value="GrpE_CC"/>
</dbReference>
<name>A0ABU7V855_9MICO</name>
<feature type="compositionally biased region" description="Basic and acidic residues" evidence="7">
    <location>
        <begin position="1"/>
        <end position="16"/>
    </location>
</feature>
<evidence type="ECO:0000256" key="1">
    <source>
        <dbReference type="ARBA" id="ARBA00009054"/>
    </source>
</evidence>
<dbReference type="RefSeq" id="WP_331792020.1">
    <property type="nucleotide sequence ID" value="NZ_BAAAUO010000001.1"/>
</dbReference>
<evidence type="ECO:0000313" key="9">
    <source>
        <dbReference type="Proteomes" id="UP001351900"/>
    </source>
</evidence>
<comment type="caution">
    <text evidence="8">The sequence shown here is derived from an EMBL/GenBank/DDBJ whole genome shotgun (WGS) entry which is preliminary data.</text>
</comment>
<dbReference type="InterPro" id="IPR000740">
    <property type="entry name" value="GrpE"/>
</dbReference>
<organism evidence="8 9">
    <name type="scientific">Microbacterium schleiferi</name>
    <dbReference type="NCBI Taxonomy" id="69362"/>
    <lineage>
        <taxon>Bacteria</taxon>
        <taxon>Bacillati</taxon>
        <taxon>Actinomycetota</taxon>
        <taxon>Actinomycetes</taxon>
        <taxon>Micrococcales</taxon>
        <taxon>Microbacteriaceae</taxon>
        <taxon>Microbacterium</taxon>
    </lineage>
</organism>
<evidence type="ECO:0000256" key="5">
    <source>
        <dbReference type="RuleBase" id="RU004478"/>
    </source>
</evidence>
<dbReference type="Gene3D" id="3.90.20.20">
    <property type="match status" value="1"/>
</dbReference>
<keyword evidence="3" id="KW-0963">Cytoplasm</keyword>
<comment type="similarity">
    <text evidence="1 3 5">Belongs to the GrpE family.</text>
</comment>
<dbReference type="CDD" id="cd00446">
    <property type="entry name" value="GrpE"/>
    <property type="match status" value="1"/>
</dbReference>
<keyword evidence="3 4" id="KW-0346">Stress response</keyword>
<evidence type="ECO:0000313" key="8">
    <source>
        <dbReference type="EMBL" id="MEF2255861.1"/>
    </source>
</evidence>
<evidence type="ECO:0000256" key="2">
    <source>
        <dbReference type="ARBA" id="ARBA00023186"/>
    </source>
</evidence>
<dbReference type="PROSITE" id="PS01071">
    <property type="entry name" value="GRPE"/>
    <property type="match status" value="1"/>
</dbReference>
<keyword evidence="2 3" id="KW-0143">Chaperone</keyword>
<feature type="coiled-coil region" evidence="6">
    <location>
        <begin position="78"/>
        <end position="105"/>
    </location>
</feature>
<dbReference type="PANTHER" id="PTHR21237:SF23">
    <property type="entry name" value="GRPE PROTEIN HOMOLOG, MITOCHONDRIAL"/>
    <property type="match status" value="1"/>
</dbReference>